<comment type="caution">
    <text evidence="13">The sequence shown here is derived from an EMBL/GenBank/DDBJ whole genome shotgun (WGS) entry which is preliminary data.</text>
</comment>
<dbReference type="Pfam" id="PF11635">
    <property type="entry name" value="Med16_N"/>
    <property type="match status" value="1"/>
</dbReference>
<feature type="domain" description="Mediator complex subunit 16 C-terminal" evidence="12">
    <location>
        <begin position="883"/>
        <end position="984"/>
    </location>
</feature>
<dbReference type="EMBL" id="WIGM01000035">
    <property type="protein sequence ID" value="KAF6843644.1"/>
    <property type="molecule type" value="Genomic_DNA"/>
</dbReference>
<reference evidence="13" key="1">
    <citation type="journal article" date="2020" name="Phytopathology">
        <title>Genome Sequence Resources of Colletotrichum truncatum, C. plurivorum, C. musicola, and C. sojae: Four Species Pathogenic to Soybean (Glycine max).</title>
        <authorList>
            <person name="Rogerio F."/>
            <person name="Boufleur T.R."/>
            <person name="Ciampi-Guillardi M."/>
            <person name="Sukno S.A."/>
            <person name="Thon M.R."/>
            <person name="Massola Junior N.S."/>
            <person name="Baroncelli R."/>
        </authorList>
    </citation>
    <scope>NUCLEOTIDE SEQUENCE</scope>
    <source>
        <strain evidence="13">LFN0074</strain>
    </source>
</reference>
<evidence type="ECO:0000313" key="14">
    <source>
        <dbReference type="Proteomes" id="UP000639643"/>
    </source>
</evidence>
<comment type="subcellular location">
    <subcellularLocation>
        <location evidence="1 9">Nucleus</location>
    </subcellularLocation>
</comment>
<feature type="region of interest" description="Disordered" evidence="10">
    <location>
        <begin position="396"/>
        <end position="419"/>
    </location>
</feature>
<comment type="subunit">
    <text evidence="9">Component of the Mediator complex.</text>
</comment>
<dbReference type="PANTHER" id="PTHR13224">
    <property type="entry name" value="THYROID HORMONE RECEPTOR-ASSOCIATED PROTEIN-RELATED"/>
    <property type="match status" value="1"/>
</dbReference>
<keyword evidence="6 9" id="KW-0804">Transcription</keyword>
<comment type="function">
    <text evidence="9">Component of the Mediator complex, a coactivator involved in the regulated transcription of nearly all RNA polymerase II-dependent genes. Mediator functions as a bridge to convey information from gene-specific regulatory proteins to the basal RNA polymerase II transcription machinery. Mediator is recruited to promoters by direct interactions with regulatory proteins and serves as a scaffold for the assembly of a functional preinitiation complex with RNA polymerase II and the general transcription factors.</text>
</comment>
<dbReference type="PANTHER" id="PTHR13224:SF6">
    <property type="entry name" value="MEDIATOR OF RNA POLYMERASE II TRANSCRIPTION SUBUNIT 16"/>
    <property type="match status" value="1"/>
</dbReference>
<evidence type="ECO:0000256" key="1">
    <source>
        <dbReference type="ARBA" id="ARBA00004123"/>
    </source>
</evidence>
<dbReference type="InterPro" id="IPR021665">
    <property type="entry name" value="Mediator_Med16_N"/>
</dbReference>
<evidence type="ECO:0000256" key="6">
    <source>
        <dbReference type="ARBA" id="ARBA00023163"/>
    </source>
</evidence>
<dbReference type="AlphaFoldDB" id="A0A8H6U7J5"/>
<keyword evidence="7 9" id="KW-0539">Nucleus</keyword>
<keyword evidence="5 9" id="KW-0010">Activator</keyword>
<keyword evidence="4 9" id="KW-0805">Transcription regulation</keyword>
<organism evidence="13 14">
    <name type="scientific">Colletotrichum musicola</name>
    <dbReference type="NCBI Taxonomy" id="2175873"/>
    <lineage>
        <taxon>Eukaryota</taxon>
        <taxon>Fungi</taxon>
        <taxon>Dikarya</taxon>
        <taxon>Ascomycota</taxon>
        <taxon>Pezizomycotina</taxon>
        <taxon>Sordariomycetes</taxon>
        <taxon>Hypocreomycetidae</taxon>
        <taxon>Glomerellales</taxon>
        <taxon>Glomerellaceae</taxon>
        <taxon>Colletotrichum</taxon>
        <taxon>Colletotrichum orchidearum species complex</taxon>
    </lineage>
</organism>
<evidence type="ECO:0000256" key="2">
    <source>
        <dbReference type="ARBA" id="ARBA00006543"/>
    </source>
</evidence>
<evidence type="ECO:0000259" key="11">
    <source>
        <dbReference type="Pfam" id="PF11635"/>
    </source>
</evidence>
<feature type="domain" description="Mediator complex subunit Med16 N-terminal" evidence="11">
    <location>
        <begin position="157"/>
        <end position="482"/>
    </location>
</feature>
<evidence type="ECO:0000256" key="7">
    <source>
        <dbReference type="ARBA" id="ARBA00023242"/>
    </source>
</evidence>
<dbReference type="InterPro" id="IPR048339">
    <property type="entry name" value="Mediator_Med16_C"/>
</dbReference>
<dbReference type="Pfam" id="PF20719">
    <property type="entry name" value="Med16_C"/>
    <property type="match status" value="1"/>
</dbReference>
<name>A0A8H6U7J5_9PEZI</name>
<protein>
    <recommendedName>
        <fullName evidence="3 9">Mediator of RNA polymerase II transcription subunit 16</fullName>
    </recommendedName>
    <alternativeName>
        <fullName evidence="8 9">Mediator complex subunit 16</fullName>
    </alternativeName>
</protein>
<evidence type="ECO:0000259" key="12">
    <source>
        <dbReference type="Pfam" id="PF20719"/>
    </source>
</evidence>
<dbReference type="OrthoDB" id="4139168at2759"/>
<evidence type="ECO:0000256" key="3">
    <source>
        <dbReference type="ARBA" id="ARBA00019614"/>
    </source>
</evidence>
<sequence length="993" mass="110293">MTEAKMPLMLENGMNGPMQVDQLDVDDLFGDGVGLSLQTSRPPSKQLRQRIDDLRSRGCCQGVAWSKSGVIASISADGRSLETRFIRSHPDDGEWGLSEPTKIDLITTSPSSHIVHLAWASTASPELAVIDATGRISILTFSMNLNRPFATRKWDQDPVDDLHAVVGCYWLALAPPQSKQYYVSHGPAVKDGTSYRYESSFVHAYGPWHPNPSKSAFLCVTVNGTLKMFWAQNNNKIEETTLELESVNSSEDLITHATLHSDKSSLWIVLATASKQLKVARVAIHWGLPQSQSDNKPPPGSQPLNPILQEKHIAVSSWLPNGPATSPVDSSMTQLSHLEILPSTTDLIGQGWAPPVILAIRTHLPTPNTPFQETQSIIDKWEVINDQPQKLHPAFEQLGNRRNSTGSVPTPKPSSRLKKHDPVVINKAVVGVHTLQYGRVVCLAFSDGSVEYRDRFSLHEIYNEVNLDRVMTLNQVGFAFQDDSPCLQAAFSPTNCSLVKIQEDGKMKWSKLHHTLGDIGNSNQDAQYSAVLAGLTVAASTATFNNVNYDDVLAVARPYADKKRTQTPNRSVYNPLTLLGFTFDWINEIVRMLKIPVDYSEDTHHDSLVRNSSLQMCLSILNHLGYKGMFQPRSFGGKFAMLALNARNVVILITIASNTPVNVRERLSPLDEPEVVDALSGCAKWCNYLLSWLTDSLFALLDDPQFLALLTPQRFSEVSAYLQSRSDVSLHLLLCSSTRGFLSAVCRRITHLESLSNRAIEFYERKAAEGDTSAQAVKAVKSMQALYKVYQKMNRYTSSSLIKVHEFDRLLTLLNNDIRTAYQASLATLASKHPAGAQVNPKAVEAQMKNAQIHCELNMLLASSPPPAFLNVLLKFFNKDLKAYRAQTDPSKLFFADFDLLEIDDDHRSLAARKARGMYIDNFKRAELVGPPVREVKEMEESKAPQWRRCVRCSAVMEDVSGSRPGFTFVLAQQRKCSCGGHWALLPRGALVS</sequence>
<gene>
    <name evidence="9" type="primary">MED16</name>
    <name evidence="13" type="ORF">CMUS01_01901</name>
</gene>
<keyword evidence="14" id="KW-1185">Reference proteome</keyword>
<dbReference type="GO" id="GO:0045893">
    <property type="term" value="P:positive regulation of DNA-templated transcription"/>
    <property type="evidence" value="ECO:0007669"/>
    <property type="project" value="TreeGrafter"/>
</dbReference>
<dbReference type="Proteomes" id="UP000639643">
    <property type="component" value="Unassembled WGS sequence"/>
</dbReference>
<evidence type="ECO:0000256" key="8">
    <source>
        <dbReference type="ARBA" id="ARBA00032015"/>
    </source>
</evidence>
<evidence type="ECO:0000256" key="10">
    <source>
        <dbReference type="SAM" id="MobiDB-lite"/>
    </source>
</evidence>
<evidence type="ECO:0000313" key="13">
    <source>
        <dbReference type="EMBL" id="KAF6843644.1"/>
    </source>
</evidence>
<dbReference type="InterPro" id="IPR048338">
    <property type="entry name" value="Mediator_Med16"/>
</dbReference>
<evidence type="ECO:0000256" key="9">
    <source>
        <dbReference type="RuleBase" id="RU364149"/>
    </source>
</evidence>
<dbReference type="GO" id="GO:0016592">
    <property type="term" value="C:mediator complex"/>
    <property type="evidence" value="ECO:0007669"/>
    <property type="project" value="InterPro"/>
</dbReference>
<accession>A0A8H6U7J5</accession>
<evidence type="ECO:0000256" key="4">
    <source>
        <dbReference type="ARBA" id="ARBA00023015"/>
    </source>
</evidence>
<proteinExistence type="inferred from homology"/>
<evidence type="ECO:0000256" key="5">
    <source>
        <dbReference type="ARBA" id="ARBA00023159"/>
    </source>
</evidence>
<comment type="similarity">
    <text evidence="2 9">Belongs to the Mediator complex subunit 16 family.</text>
</comment>